<comment type="caution">
    <text evidence="9">The sequence shown here is derived from an EMBL/GenBank/DDBJ whole genome shotgun (WGS) entry which is preliminary data.</text>
</comment>
<dbReference type="EMBL" id="JAPHEG010000008">
    <property type="protein sequence ID" value="MDF2954235.1"/>
    <property type="molecule type" value="Genomic_DNA"/>
</dbReference>
<protein>
    <submittedName>
        <fullName evidence="9">Biopolymer transport protein ExbB/TolQ</fullName>
    </submittedName>
</protein>
<evidence type="ECO:0000313" key="9">
    <source>
        <dbReference type="EMBL" id="MDF2954235.1"/>
    </source>
</evidence>
<accession>A0AAE3P519</accession>
<dbReference type="Proteomes" id="UP001144110">
    <property type="component" value="Unassembled WGS sequence"/>
</dbReference>
<dbReference type="AlphaFoldDB" id="A0AAE3P519"/>
<feature type="transmembrane region" description="Helical" evidence="7">
    <location>
        <begin position="20"/>
        <end position="44"/>
    </location>
</feature>
<dbReference type="InterPro" id="IPR002898">
    <property type="entry name" value="MotA_ExbB_proton_chnl"/>
</dbReference>
<gene>
    <name evidence="9" type="ORF">OD816_001480</name>
</gene>
<evidence type="ECO:0000256" key="1">
    <source>
        <dbReference type="ARBA" id="ARBA00004651"/>
    </source>
</evidence>
<evidence type="ECO:0000313" key="10">
    <source>
        <dbReference type="Proteomes" id="UP001144110"/>
    </source>
</evidence>
<feature type="transmembrane region" description="Helical" evidence="7">
    <location>
        <begin position="184"/>
        <end position="209"/>
    </location>
</feature>
<keyword evidence="6" id="KW-0653">Protein transport</keyword>
<dbReference type="GO" id="GO:0017038">
    <property type="term" value="P:protein import"/>
    <property type="evidence" value="ECO:0007669"/>
    <property type="project" value="TreeGrafter"/>
</dbReference>
<sequence>MCGVFNLMELWKVFWQTGYVGKFVLLVLLIMSIQSWYVIIANYFRYRYFKKLIFNVESMLKRTKDFSSLVKETKRIELHLLGQSIKRVVASFGEIYETYFENQDFSKNLDKEVVLSLAEKELIEKALIEKENILMNLGKGLGILATVGNVAPFIGLFGTVWGIMKAFHDIGLKGSASLATVAPGIAEALINTAMGLFCAIPAVIGYNYYLLKKEEISNSLEIIFKKIVLLLKRGFIFYKN</sequence>
<comment type="similarity">
    <text evidence="6">Belongs to the exbB/tolQ family.</text>
</comment>
<feature type="transmembrane region" description="Helical" evidence="7">
    <location>
        <begin position="140"/>
        <end position="164"/>
    </location>
</feature>
<evidence type="ECO:0000256" key="5">
    <source>
        <dbReference type="ARBA" id="ARBA00023136"/>
    </source>
</evidence>
<dbReference type="GO" id="GO:0005886">
    <property type="term" value="C:plasma membrane"/>
    <property type="evidence" value="ECO:0007669"/>
    <property type="project" value="UniProtKB-SubCell"/>
</dbReference>
<name>A0AAE3P519_9BACT</name>
<dbReference type="InterPro" id="IPR050790">
    <property type="entry name" value="ExbB/TolQ_transport"/>
</dbReference>
<keyword evidence="5 7" id="KW-0472">Membrane</keyword>
<evidence type="ECO:0000256" key="3">
    <source>
        <dbReference type="ARBA" id="ARBA00022692"/>
    </source>
</evidence>
<evidence type="ECO:0000256" key="4">
    <source>
        <dbReference type="ARBA" id="ARBA00022989"/>
    </source>
</evidence>
<keyword evidence="2" id="KW-1003">Cell membrane</keyword>
<dbReference type="PANTHER" id="PTHR30625">
    <property type="entry name" value="PROTEIN TOLQ"/>
    <property type="match status" value="1"/>
</dbReference>
<dbReference type="PANTHER" id="PTHR30625:SF3">
    <property type="entry name" value="TOL-PAL SYSTEM PROTEIN TOLQ"/>
    <property type="match status" value="1"/>
</dbReference>
<proteinExistence type="inferred from homology"/>
<keyword evidence="6" id="KW-0813">Transport</keyword>
<keyword evidence="3 7" id="KW-0812">Transmembrane</keyword>
<dbReference type="Pfam" id="PF01618">
    <property type="entry name" value="MotA_ExbB"/>
    <property type="match status" value="1"/>
</dbReference>
<comment type="subcellular location">
    <subcellularLocation>
        <location evidence="1">Cell membrane</location>
        <topology evidence="1">Multi-pass membrane protein</topology>
    </subcellularLocation>
    <subcellularLocation>
        <location evidence="6">Membrane</location>
        <topology evidence="6">Multi-pass membrane protein</topology>
    </subcellularLocation>
</comment>
<feature type="domain" description="MotA/TolQ/ExbB proton channel" evidence="8">
    <location>
        <begin position="105"/>
        <end position="221"/>
    </location>
</feature>
<evidence type="ECO:0000256" key="2">
    <source>
        <dbReference type="ARBA" id="ARBA00022475"/>
    </source>
</evidence>
<reference evidence="9" key="1">
    <citation type="submission" date="2022-11" db="EMBL/GenBank/DDBJ databases">
        <title>Candidatus Alkanophaga archaea from heated hydrothermal vent sediment oxidize petroleum alkanes.</title>
        <authorList>
            <person name="Zehnle H."/>
            <person name="Laso-Perez R."/>
            <person name="Lipp J."/>
            <person name="Teske A."/>
            <person name="Wegener G."/>
        </authorList>
    </citation>
    <scope>NUCLEOTIDE SEQUENCE</scope>
    <source>
        <strain evidence="9">MCA70</strain>
    </source>
</reference>
<evidence type="ECO:0000256" key="7">
    <source>
        <dbReference type="SAM" id="Phobius"/>
    </source>
</evidence>
<evidence type="ECO:0000256" key="6">
    <source>
        <dbReference type="RuleBase" id="RU004057"/>
    </source>
</evidence>
<keyword evidence="4 7" id="KW-1133">Transmembrane helix</keyword>
<evidence type="ECO:0000259" key="8">
    <source>
        <dbReference type="Pfam" id="PF01618"/>
    </source>
</evidence>
<organism evidence="9 10">
    <name type="scientific">Candidatus Thermodesulfobacterium syntrophicum</name>
    <dbReference type="NCBI Taxonomy" id="3060442"/>
    <lineage>
        <taxon>Bacteria</taxon>
        <taxon>Pseudomonadati</taxon>
        <taxon>Thermodesulfobacteriota</taxon>
        <taxon>Thermodesulfobacteria</taxon>
        <taxon>Thermodesulfobacteriales</taxon>
        <taxon>Thermodesulfobacteriaceae</taxon>
        <taxon>Thermodesulfobacterium</taxon>
    </lineage>
</organism>